<evidence type="ECO:0000313" key="10">
    <source>
        <dbReference type="Proteomes" id="UP000502533"/>
    </source>
</evidence>
<dbReference type="EMBL" id="CP050139">
    <property type="protein sequence ID" value="QIP34684.1"/>
    <property type="molecule type" value="Genomic_DNA"/>
</dbReference>
<dbReference type="EC" id="2.3.1.191" evidence="7"/>
<feature type="active site" description="Proton acceptor" evidence="7">
    <location>
        <position position="283"/>
    </location>
</feature>
<comment type="subunit">
    <text evidence="7">Homotrimer.</text>
</comment>
<dbReference type="GO" id="GO:0016410">
    <property type="term" value="F:N-acyltransferase activity"/>
    <property type="evidence" value="ECO:0007669"/>
    <property type="project" value="InterPro"/>
</dbReference>
<keyword evidence="5 7" id="KW-0443">Lipid metabolism</keyword>
<dbReference type="Gene3D" id="2.160.10.10">
    <property type="entry name" value="Hexapeptide repeat proteins"/>
    <property type="match status" value="1"/>
</dbReference>
<dbReference type="InterPro" id="IPR020573">
    <property type="entry name" value="UDP_GlcNAc_AcTrfase_non-rep"/>
</dbReference>
<dbReference type="GO" id="GO:0009245">
    <property type="term" value="P:lipid A biosynthetic process"/>
    <property type="evidence" value="ECO:0007669"/>
    <property type="project" value="UniProtKB-UniRule"/>
</dbReference>
<organism evidence="9 10">
    <name type="scientific">Komagataeibacter rhaeticus</name>
    <dbReference type="NCBI Taxonomy" id="215221"/>
    <lineage>
        <taxon>Bacteria</taxon>
        <taxon>Pseudomonadati</taxon>
        <taxon>Pseudomonadota</taxon>
        <taxon>Alphaproteobacteria</taxon>
        <taxon>Acetobacterales</taxon>
        <taxon>Acetobacteraceae</taxon>
        <taxon>Komagataeibacter</taxon>
    </lineage>
</organism>
<evidence type="ECO:0000256" key="7">
    <source>
        <dbReference type="HAMAP-Rule" id="MF_00523"/>
    </source>
</evidence>
<dbReference type="InterPro" id="IPR011004">
    <property type="entry name" value="Trimer_LpxA-like_sf"/>
</dbReference>
<evidence type="ECO:0000256" key="5">
    <source>
        <dbReference type="ARBA" id="ARBA00023098"/>
    </source>
</evidence>
<comment type="similarity">
    <text evidence="7">Belongs to the transferase hexapeptide repeat family. LpxD subfamily.</text>
</comment>
<keyword evidence="6 7" id="KW-0012">Acyltransferase</keyword>
<keyword evidence="4 7" id="KW-0677">Repeat</keyword>
<dbReference type="CDD" id="cd03352">
    <property type="entry name" value="LbH_LpxD"/>
    <property type="match status" value="1"/>
</dbReference>
<dbReference type="Gene3D" id="3.40.1390.10">
    <property type="entry name" value="MurE/MurF, N-terminal domain"/>
    <property type="match status" value="1"/>
</dbReference>
<dbReference type="NCBIfam" id="TIGR01853">
    <property type="entry name" value="lipid_A_lpxD"/>
    <property type="match status" value="1"/>
</dbReference>
<keyword evidence="10" id="KW-1185">Reference proteome</keyword>
<name>A0A858JGN0_9PROT</name>
<comment type="pathway">
    <text evidence="7">Bacterial outer membrane biogenesis; LPS lipid A biosynthesis.</text>
</comment>
<keyword evidence="1 7" id="KW-0444">Lipid biosynthesis</keyword>
<dbReference type="HAMAP" id="MF_00523">
    <property type="entry name" value="LpxD"/>
    <property type="match status" value="1"/>
</dbReference>
<gene>
    <name evidence="7 9" type="primary">lpxD</name>
    <name evidence="9" type="ORF">GWK63_03560</name>
</gene>
<dbReference type="SUPFAM" id="SSF51161">
    <property type="entry name" value="Trimeric LpxA-like enzymes"/>
    <property type="match status" value="1"/>
</dbReference>
<evidence type="ECO:0000256" key="6">
    <source>
        <dbReference type="ARBA" id="ARBA00023315"/>
    </source>
</evidence>
<dbReference type="KEGG" id="kre:GWK63_03560"/>
<evidence type="ECO:0000313" key="9">
    <source>
        <dbReference type="EMBL" id="QIP34684.1"/>
    </source>
</evidence>
<dbReference type="GO" id="GO:0016020">
    <property type="term" value="C:membrane"/>
    <property type="evidence" value="ECO:0007669"/>
    <property type="project" value="GOC"/>
</dbReference>
<keyword evidence="3 7" id="KW-0808">Transferase</keyword>
<dbReference type="UniPathway" id="UPA00973"/>
<accession>A0A858JGN0</accession>
<dbReference type="NCBIfam" id="NF002060">
    <property type="entry name" value="PRK00892.1"/>
    <property type="match status" value="1"/>
</dbReference>
<evidence type="ECO:0000256" key="3">
    <source>
        <dbReference type="ARBA" id="ARBA00022679"/>
    </source>
</evidence>
<sequence>MPTGLPPHRLPSLPPSIKVRFMTVTPDNIPGDPRFFTRHGPFGLEELARHGGAELRAAVNGSAAPGSFTGIAPLQSATLGQVSFLDNRRYLPLLAGTGAGAVIVAPAFADKVPLHAAALVSRTPYQAWARIASLFYPPPPVNPGIHPTAVIGTGCVIDPTAAIGAFAVLGDGVQVGAGVDIGTHVSIGPGVRIGARCRIGAHVAISHALLGERVTLLPGARIGQDGFGFAVTPEGFESVPQLGLVVLEDGVEIGANSTVDRGSMRDTVIGAGSRLDNLVQIGHNARLGRCCIVVSQAGISGSTELGDFVTVAAQAGLIGHIKIGTKARIGAQCGVMSDVEAGADVIGSPAMPFREFFRNVAFLRRMAKKTTQDGAGEKADRA</sequence>
<dbReference type="Proteomes" id="UP000502533">
    <property type="component" value="Chromosome"/>
</dbReference>
<evidence type="ECO:0000259" key="8">
    <source>
        <dbReference type="Pfam" id="PF04613"/>
    </source>
</evidence>
<comment type="catalytic activity">
    <reaction evidence="7">
        <text>a UDP-3-O-[(3R)-3-hydroxyacyl]-alpha-D-glucosamine + a (3R)-hydroxyacyl-[ACP] = a UDP-2-N,3-O-bis[(3R)-3-hydroxyacyl]-alpha-D-glucosamine + holo-[ACP] + H(+)</text>
        <dbReference type="Rhea" id="RHEA:53836"/>
        <dbReference type="Rhea" id="RHEA-COMP:9685"/>
        <dbReference type="Rhea" id="RHEA-COMP:9945"/>
        <dbReference type="ChEBI" id="CHEBI:15378"/>
        <dbReference type="ChEBI" id="CHEBI:64479"/>
        <dbReference type="ChEBI" id="CHEBI:78827"/>
        <dbReference type="ChEBI" id="CHEBI:137740"/>
        <dbReference type="ChEBI" id="CHEBI:137748"/>
        <dbReference type="EC" id="2.3.1.191"/>
    </reaction>
</comment>
<comment type="function">
    <text evidence="7">Catalyzes the N-acylation of UDP-3-O-acylglucosamine using 3-hydroxyacyl-ACP as the acyl donor. Is involved in the biosynthesis of lipid A, a phosphorylated glycolipid that anchors the lipopolysaccharide to the outer membrane of the cell.</text>
</comment>
<dbReference type="Pfam" id="PF04613">
    <property type="entry name" value="LpxD"/>
    <property type="match status" value="1"/>
</dbReference>
<proteinExistence type="inferred from homology"/>
<protein>
    <recommendedName>
        <fullName evidence="7">UDP-3-O-acylglucosamine N-acyltransferase</fullName>
        <ecNumber evidence="7">2.3.1.191</ecNumber>
    </recommendedName>
</protein>
<dbReference type="AlphaFoldDB" id="A0A858JGN0"/>
<dbReference type="InterPro" id="IPR007691">
    <property type="entry name" value="LpxD"/>
</dbReference>
<evidence type="ECO:0000256" key="2">
    <source>
        <dbReference type="ARBA" id="ARBA00022556"/>
    </source>
</evidence>
<keyword evidence="2 7" id="KW-0441">Lipid A biosynthesis</keyword>
<dbReference type="PANTHER" id="PTHR43378">
    <property type="entry name" value="UDP-3-O-ACYLGLUCOSAMINE N-ACYLTRANSFERASE"/>
    <property type="match status" value="1"/>
</dbReference>
<dbReference type="PANTHER" id="PTHR43378:SF2">
    <property type="entry name" value="UDP-3-O-ACYLGLUCOSAMINE N-ACYLTRANSFERASE 1, MITOCHONDRIAL-RELATED"/>
    <property type="match status" value="1"/>
</dbReference>
<evidence type="ECO:0000256" key="4">
    <source>
        <dbReference type="ARBA" id="ARBA00022737"/>
    </source>
</evidence>
<reference evidence="9 10" key="1">
    <citation type="submission" date="2020-03" db="EMBL/GenBank/DDBJ databases">
        <title>Isolation of cellulose-producing strains, genome characterization and application of the synthesized cellulose films as an economical and sustainable material for piezoelectric sensor construction.</title>
        <authorList>
            <person name="Mangayil R.K."/>
        </authorList>
    </citation>
    <scope>NUCLEOTIDE SEQUENCE [LARGE SCALE GENOMIC DNA]</scope>
    <source>
        <strain evidence="9 10">ENS 9a1a</strain>
    </source>
</reference>
<evidence type="ECO:0000256" key="1">
    <source>
        <dbReference type="ARBA" id="ARBA00022516"/>
    </source>
</evidence>
<feature type="domain" description="UDP-3-O-[3-hydroxymyristoyl] glucosamine N-acyltransferase non-repeat region" evidence="8">
    <location>
        <begin position="69"/>
        <end position="133"/>
    </location>
</feature>
<dbReference type="GO" id="GO:0103118">
    <property type="term" value="F:UDP-3-O-[(3R)-3-hydroxyacyl]-glucosamine N-acyltransferase activity"/>
    <property type="evidence" value="ECO:0007669"/>
    <property type="project" value="UniProtKB-EC"/>
</dbReference>